<keyword evidence="7" id="KW-1185">Reference proteome</keyword>
<dbReference type="PRINTS" id="PR00757">
    <property type="entry name" value="AMINEOXDASEF"/>
</dbReference>
<protein>
    <submittedName>
        <fullName evidence="6">Monoamine oxidase</fullName>
        <ecNumber evidence="6">1.4.3.4</ecNumber>
    </submittedName>
</protein>
<dbReference type="RefSeq" id="WP_184019321.1">
    <property type="nucleotide sequence ID" value="NZ_JACIJC010000004.1"/>
</dbReference>
<gene>
    <name evidence="6" type="ORF">FHS49_002702</name>
</gene>
<dbReference type="PANTHER" id="PTHR43563">
    <property type="entry name" value="AMINE OXIDASE"/>
    <property type="match status" value="1"/>
</dbReference>
<dbReference type="Proteomes" id="UP000549617">
    <property type="component" value="Unassembled WGS sequence"/>
</dbReference>
<dbReference type="InterPro" id="IPR006311">
    <property type="entry name" value="TAT_signal"/>
</dbReference>
<dbReference type="EC" id="1.4.3.4" evidence="6"/>
<feature type="domain" description="Amine oxidase" evidence="5">
    <location>
        <begin position="43"/>
        <end position="477"/>
    </location>
</feature>
<dbReference type="SUPFAM" id="SSF51905">
    <property type="entry name" value="FAD/NAD(P)-binding domain"/>
    <property type="match status" value="1"/>
</dbReference>
<dbReference type="Gene3D" id="3.50.50.60">
    <property type="entry name" value="FAD/NAD(P)-binding domain"/>
    <property type="match status" value="1"/>
</dbReference>
<comment type="similarity">
    <text evidence="2">Belongs to the flavin monoamine oxidase family.</text>
</comment>
<dbReference type="Pfam" id="PF01593">
    <property type="entry name" value="Amino_oxidase"/>
    <property type="match status" value="1"/>
</dbReference>
<organism evidence="6 7">
    <name type="scientific">Sphingobium boeckii</name>
    <dbReference type="NCBI Taxonomy" id="1082345"/>
    <lineage>
        <taxon>Bacteria</taxon>
        <taxon>Pseudomonadati</taxon>
        <taxon>Pseudomonadota</taxon>
        <taxon>Alphaproteobacteria</taxon>
        <taxon>Sphingomonadales</taxon>
        <taxon>Sphingomonadaceae</taxon>
        <taxon>Sphingobium</taxon>
    </lineage>
</organism>
<dbReference type="InterPro" id="IPR001613">
    <property type="entry name" value="Flavin_amine_oxidase"/>
</dbReference>
<keyword evidence="3 6" id="KW-0560">Oxidoreductase</keyword>
<evidence type="ECO:0000256" key="3">
    <source>
        <dbReference type="ARBA" id="ARBA00023002"/>
    </source>
</evidence>
<dbReference type="PANTHER" id="PTHR43563:SF1">
    <property type="entry name" value="AMINE OXIDASE [FLAVIN-CONTAINING] B"/>
    <property type="match status" value="1"/>
</dbReference>
<feature type="binding site" evidence="4">
    <location>
        <position position="263"/>
    </location>
    <ligand>
        <name>FAD</name>
        <dbReference type="ChEBI" id="CHEBI:57692"/>
    </ligand>
</feature>
<evidence type="ECO:0000256" key="2">
    <source>
        <dbReference type="ARBA" id="ARBA00005995"/>
    </source>
</evidence>
<feature type="binding site" evidence="4">
    <location>
        <position position="44"/>
    </location>
    <ligand>
        <name>FAD</name>
        <dbReference type="ChEBI" id="CHEBI:57692"/>
    </ligand>
</feature>
<comment type="cofactor">
    <cofactor evidence="1">
        <name>FAD</name>
        <dbReference type="ChEBI" id="CHEBI:57692"/>
    </cofactor>
</comment>
<dbReference type="InterPro" id="IPR002937">
    <property type="entry name" value="Amino_oxidase"/>
</dbReference>
<dbReference type="AlphaFoldDB" id="A0A7W9AJ73"/>
<feature type="binding site" evidence="4">
    <location>
        <position position="454"/>
    </location>
    <ligand>
        <name>FAD</name>
        <dbReference type="ChEBI" id="CHEBI:57692"/>
    </ligand>
</feature>
<evidence type="ECO:0000259" key="5">
    <source>
        <dbReference type="Pfam" id="PF01593"/>
    </source>
</evidence>
<dbReference type="PROSITE" id="PS51318">
    <property type="entry name" value="TAT"/>
    <property type="match status" value="1"/>
</dbReference>
<name>A0A7W9AJ73_9SPHN</name>
<dbReference type="SUPFAM" id="SSF54373">
    <property type="entry name" value="FAD-linked reductases, C-terminal domain"/>
    <property type="match status" value="1"/>
</dbReference>
<evidence type="ECO:0000313" key="7">
    <source>
        <dbReference type="Proteomes" id="UP000549617"/>
    </source>
</evidence>
<dbReference type="EMBL" id="JACIJC010000004">
    <property type="protein sequence ID" value="MBB5686678.1"/>
    <property type="molecule type" value="Genomic_DNA"/>
</dbReference>
<accession>A0A7W9AJ73</accession>
<dbReference type="InterPro" id="IPR036188">
    <property type="entry name" value="FAD/NAD-bd_sf"/>
</dbReference>
<sequence>MDLTRRDFAIGAAAIGLAASVGSGVARAAKPKALDAIVLGAGVSGLNAAWLLEQEGMKVLVLEGRQRVGGRVLTLMDQPGYPEMGFNSMGEGYGRGIDAAMRAGVELENISPRFGGSSQELYLGGKRISKEEWARSPLNPFPDALKTAMPWEVVNRLVHQHNRLPDFNTWNDPANAALDISLHSFLKAQGLNDAAIRLAHDVSPYYGTSAYDVSALMLEFNDGFIAGQIAAGPRSLAVKGGNIKLPIGMAKLLKGDLLFGKEVVAIDSQTGMAEVRCADGSVYTAPRVICSLPFSTLRHIAITPGLSGSQALAVTTLRYNPITIAFLTFTEPFWESDGFAPGMFTDDHLGVVMPQRFGSDPANPTAITGLTVQARGQLAYYWDAMGKDAALQYVVQRLEALRPAAKGKVKGAAIHSWASERFNMGDWCYFAPGQIAAFAAGMAAPAGRIHFCGEHTAVGARGLEGAFESSERVALEVMTA</sequence>
<evidence type="ECO:0000256" key="1">
    <source>
        <dbReference type="ARBA" id="ARBA00001974"/>
    </source>
</evidence>
<dbReference type="GO" id="GO:0097621">
    <property type="term" value="F:monoamine oxidase activity"/>
    <property type="evidence" value="ECO:0007669"/>
    <property type="project" value="UniProtKB-EC"/>
</dbReference>
<comment type="caution">
    <text evidence="6">The sequence shown here is derived from an EMBL/GenBank/DDBJ whole genome shotgun (WGS) entry which is preliminary data.</text>
</comment>
<dbReference type="InterPro" id="IPR050703">
    <property type="entry name" value="Flavin_MAO"/>
</dbReference>
<evidence type="ECO:0000313" key="6">
    <source>
        <dbReference type="EMBL" id="MBB5686678.1"/>
    </source>
</evidence>
<evidence type="ECO:0000256" key="4">
    <source>
        <dbReference type="PIRSR" id="PIRSR601613-1"/>
    </source>
</evidence>
<proteinExistence type="inferred from homology"/>
<reference evidence="6 7" key="1">
    <citation type="submission" date="2020-08" db="EMBL/GenBank/DDBJ databases">
        <title>Genomic Encyclopedia of Type Strains, Phase IV (KMG-IV): sequencing the most valuable type-strain genomes for metagenomic binning, comparative biology and taxonomic classification.</title>
        <authorList>
            <person name="Goeker M."/>
        </authorList>
    </citation>
    <scope>NUCLEOTIDE SEQUENCE [LARGE SCALE GENOMIC DNA]</scope>
    <source>
        <strain evidence="6 7">DSM 25079</strain>
    </source>
</reference>